<comment type="caution">
    <text evidence="1">The sequence shown here is derived from an EMBL/GenBank/DDBJ whole genome shotgun (WGS) entry which is preliminary data.</text>
</comment>
<proteinExistence type="predicted"/>
<evidence type="ECO:0000313" key="2">
    <source>
        <dbReference type="Proteomes" id="UP001165064"/>
    </source>
</evidence>
<protein>
    <submittedName>
        <fullName evidence="1">Unnamed protein product</fullName>
    </submittedName>
</protein>
<sequence>MQEEINSLKHLQQWKGNSSNHAPPSNFPHSQLYFLDAPAGYGKTFLELACMDQLKLQILFQSNQLKKMEIKKIKMNQLMKPKFISVEDT</sequence>
<accession>A0ACB5TXY4</accession>
<organism evidence="1 2">
    <name type="scientific">Ambrosiozyma monospora</name>
    <name type="common">Yeast</name>
    <name type="synonym">Endomycopsis monosporus</name>
    <dbReference type="NCBI Taxonomy" id="43982"/>
    <lineage>
        <taxon>Eukaryota</taxon>
        <taxon>Fungi</taxon>
        <taxon>Dikarya</taxon>
        <taxon>Ascomycota</taxon>
        <taxon>Saccharomycotina</taxon>
        <taxon>Pichiomycetes</taxon>
        <taxon>Pichiales</taxon>
        <taxon>Pichiaceae</taxon>
        <taxon>Ambrosiozyma</taxon>
    </lineage>
</organism>
<reference evidence="1" key="1">
    <citation type="submission" date="2023-04" db="EMBL/GenBank/DDBJ databases">
        <title>Ambrosiozyma monospora NBRC 10751.</title>
        <authorList>
            <person name="Ichikawa N."/>
            <person name="Sato H."/>
            <person name="Tonouchi N."/>
        </authorList>
    </citation>
    <scope>NUCLEOTIDE SEQUENCE</scope>
    <source>
        <strain evidence="1">NBRC 10751</strain>
    </source>
</reference>
<gene>
    <name evidence="1" type="ORF">Amon02_001015600</name>
</gene>
<evidence type="ECO:0000313" key="1">
    <source>
        <dbReference type="EMBL" id="GME97085.1"/>
    </source>
</evidence>
<name>A0ACB5TXY4_AMBMO</name>
<keyword evidence="2" id="KW-1185">Reference proteome</keyword>
<dbReference type="Proteomes" id="UP001165064">
    <property type="component" value="Unassembled WGS sequence"/>
</dbReference>
<dbReference type="EMBL" id="BSXS01009980">
    <property type="protein sequence ID" value="GME97085.1"/>
    <property type="molecule type" value="Genomic_DNA"/>
</dbReference>